<feature type="transmembrane region" description="Helical" evidence="1">
    <location>
        <begin position="127"/>
        <end position="146"/>
    </location>
</feature>
<feature type="transmembrane region" description="Helical" evidence="1">
    <location>
        <begin position="158"/>
        <end position="180"/>
    </location>
</feature>
<evidence type="ECO:0000256" key="1">
    <source>
        <dbReference type="SAM" id="Phobius"/>
    </source>
</evidence>
<dbReference type="EMBL" id="BAABHD010000021">
    <property type="protein sequence ID" value="GAA4451984.1"/>
    <property type="molecule type" value="Genomic_DNA"/>
</dbReference>
<name>A0ABP8MMG4_9BACT</name>
<keyword evidence="3" id="KW-1185">Reference proteome</keyword>
<accession>A0ABP8MMG4</accession>
<comment type="caution">
    <text evidence="2">The sequence shown here is derived from an EMBL/GenBank/DDBJ whole genome shotgun (WGS) entry which is preliminary data.</text>
</comment>
<feature type="transmembrane region" description="Helical" evidence="1">
    <location>
        <begin position="56"/>
        <end position="78"/>
    </location>
</feature>
<keyword evidence="1" id="KW-0812">Transmembrane</keyword>
<keyword evidence="1" id="KW-1133">Transmembrane helix</keyword>
<evidence type="ECO:0000313" key="3">
    <source>
        <dbReference type="Proteomes" id="UP001501175"/>
    </source>
</evidence>
<reference evidence="3" key="1">
    <citation type="journal article" date="2019" name="Int. J. Syst. Evol. Microbiol.">
        <title>The Global Catalogue of Microorganisms (GCM) 10K type strain sequencing project: providing services to taxonomists for standard genome sequencing and annotation.</title>
        <authorList>
            <consortium name="The Broad Institute Genomics Platform"/>
            <consortium name="The Broad Institute Genome Sequencing Center for Infectious Disease"/>
            <person name="Wu L."/>
            <person name="Ma J."/>
        </authorList>
    </citation>
    <scope>NUCLEOTIDE SEQUENCE [LARGE SCALE GENOMIC DNA]</scope>
    <source>
        <strain evidence="3">JCM 17927</strain>
    </source>
</reference>
<dbReference type="RefSeq" id="WP_345242075.1">
    <property type="nucleotide sequence ID" value="NZ_BAABHD010000021.1"/>
</dbReference>
<feature type="transmembrane region" description="Helical" evidence="1">
    <location>
        <begin position="90"/>
        <end position="107"/>
    </location>
</feature>
<evidence type="ECO:0000313" key="2">
    <source>
        <dbReference type="EMBL" id="GAA4451984.1"/>
    </source>
</evidence>
<feature type="transmembrane region" description="Helical" evidence="1">
    <location>
        <begin position="192"/>
        <end position="213"/>
    </location>
</feature>
<protein>
    <recommendedName>
        <fullName evidence="4">DUF2085 domain-containing protein</fullName>
    </recommendedName>
</protein>
<proteinExistence type="predicted"/>
<gene>
    <name evidence="2" type="ORF">GCM10023189_14640</name>
</gene>
<sequence length="238" mass="26465">MRTTITTRYLIAFTALFLVLHELHEQAHTSVGRLLCGCWGPRGFNVWHLCETCSMNGAYPLALMAGPLFSYALAWTGYYLMGQADRQRKALGFSLVFGSVMQARLLTAVMGGGDEVTLFRLITDQPVLGRWLGLTVTVLLAAPPLWRAFRQLPRPKQVVYWLGFAFVPLIVEAVVVFKGLDGLLQQGIGAEPGLLGMPMLVTVWTGLMALILIPTHRWLLSLFVSVETPHLKQLNEVR</sequence>
<dbReference type="Proteomes" id="UP001501175">
    <property type="component" value="Unassembled WGS sequence"/>
</dbReference>
<keyword evidence="1" id="KW-0472">Membrane</keyword>
<organism evidence="2 3">
    <name type="scientific">Nibrella saemangeumensis</name>
    <dbReference type="NCBI Taxonomy" id="1084526"/>
    <lineage>
        <taxon>Bacteria</taxon>
        <taxon>Pseudomonadati</taxon>
        <taxon>Bacteroidota</taxon>
        <taxon>Cytophagia</taxon>
        <taxon>Cytophagales</taxon>
        <taxon>Spirosomataceae</taxon>
        <taxon>Nibrella</taxon>
    </lineage>
</organism>
<evidence type="ECO:0008006" key="4">
    <source>
        <dbReference type="Google" id="ProtNLM"/>
    </source>
</evidence>